<evidence type="ECO:0000313" key="4">
    <source>
        <dbReference type="Proteomes" id="UP001236507"/>
    </source>
</evidence>
<feature type="transmembrane region" description="Helical" evidence="1">
    <location>
        <begin position="222"/>
        <end position="239"/>
    </location>
</feature>
<keyword evidence="1" id="KW-1133">Transmembrane helix</keyword>
<feature type="transmembrane region" description="Helical" evidence="1">
    <location>
        <begin position="108"/>
        <end position="125"/>
    </location>
</feature>
<keyword evidence="1" id="KW-0472">Membrane</keyword>
<protein>
    <submittedName>
        <fullName evidence="3">Heparan-alpha-glucosaminide N-acetyltransferase domain-containing protein</fullName>
    </submittedName>
</protein>
<organism evidence="3 4">
    <name type="scientific">Flectobacillus roseus</name>
    <dbReference type="NCBI Taxonomy" id="502259"/>
    <lineage>
        <taxon>Bacteria</taxon>
        <taxon>Pseudomonadati</taxon>
        <taxon>Bacteroidota</taxon>
        <taxon>Cytophagia</taxon>
        <taxon>Cytophagales</taxon>
        <taxon>Flectobacillaceae</taxon>
        <taxon>Flectobacillus</taxon>
    </lineage>
</organism>
<sequence>MKQRLLSLDTFRGLTVAMMILVNNPGDWGHIYWPLEHAAWDGCTPTDLVFPFFLFIVGVSISYAFKDKQPDSKTLLKILERSLKLFGLGLFLSLFPKFDISVVRIMGVLQRISLVFFCCSILFLYTKPRTQIGILAGILILYYILMTVVPVPGIGAANLYAETNLGAYFDRMILGIPHLYKAAKVWDPEGLLSSLPAIGNGIAGMLAGYYMQNRDQEVHKKLLNLCLIGCMGMLVGWAWDSAGFPINKSLWTSSYVCWTAGMATCFWVGLYWLIDVKGYQRWTKPFVVYGVNAITVFFLSGLIPRILRMIKLQNAEGEEVNLQVWLYKSWITPWFDSPYNASLAGAIILVSLWCGILWIMHNKKIFVKV</sequence>
<name>A0ABT6YD57_9BACT</name>
<dbReference type="Pfam" id="PF07786">
    <property type="entry name" value="HGSNAT_cat"/>
    <property type="match status" value="1"/>
</dbReference>
<feature type="transmembrane region" description="Helical" evidence="1">
    <location>
        <begin position="251"/>
        <end position="274"/>
    </location>
</feature>
<dbReference type="PANTHER" id="PTHR31061">
    <property type="entry name" value="LD22376P"/>
    <property type="match status" value="1"/>
</dbReference>
<feature type="transmembrane region" description="Helical" evidence="1">
    <location>
        <begin position="132"/>
        <end position="151"/>
    </location>
</feature>
<evidence type="ECO:0000313" key="3">
    <source>
        <dbReference type="EMBL" id="MDI9861527.1"/>
    </source>
</evidence>
<evidence type="ECO:0000259" key="2">
    <source>
        <dbReference type="Pfam" id="PF07786"/>
    </source>
</evidence>
<feature type="transmembrane region" description="Helical" evidence="1">
    <location>
        <begin position="286"/>
        <end position="307"/>
    </location>
</feature>
<feature type="transmembrane region" description="Helical" evidence="1">
    <location>
        <begin position="191"/>
        <end position="210"/>
    </location>
</feature>
<feature type="domain" description="Heparan-alpha-glucosaminide N-acetyltransferase catalytic" evidence="2">
    <location>
        <begin position="4"/>
        <end position="146"/>
    </location>
</feature>
<keyword evidence="1" id="KW-0812">Transmembrane</keyword>
<dbReference type="InterPro" id="IPR012429">
    <property type="entry name" value="HGSNAT_cat"/>
</dbReference>
<dbReference type="EMBL" id="JASHIF010000020">
    <property type="protein sequence ID" value="MDI9861527.1"/>
    <property type="molecule type" value="Genomic_DNA"/>
</dbReference>
<feature type="transmembrane region" description="Helical" evidence="1">
    <location>
        <begin position="48"/>
        <end position="65"/>
    </location>
</feature>
<keyword evidence="4" id="KW-1185">Reference proteome</keyword>
<dbReference type="RefSeq" id="WP_283345919.1">
    <property type="nucleotide sequence ID" value="NZ_JASHIF010000020.1"/>
</dbReference>
<comment type="caution">
    <text evidence="3">The sequence shown here is derived from an EMBL/GenBank/DDBJ whole genome shotgun (WGS) entry which is preliminary data.</text>
</comment>
<evidence type="ECO:0000256" key="1">
    <source>
        <dbReference type="SAM" id="Phobius"/>
    </source>
</evidence>
<accession>A0ABT6YD57</accession>
<dbReference type="PANTHER" id="PTHR31061:SF24">
    <property type="entry name" value="LD22376P"/>
    <property type="match status" value="1"/>
</dbReference>
<feature type="transmembrane region" description="Helical" evidence="1">
    <location>
        <begin position="339"/>
        <end position="360"/>
    </location>
</feature>
<reference evidence="3 4" key="1">
    <citation type="submission" date="2023-05" db="EMBL/GenBank/DDBJ databases">
        <title>Novel species of genus Flectobacillus isolated from stream in China.</title>
        <authorList>
            <person name="Lu H."/>
        </authorList>
    </citation>
    <scope>NUCLEOTIDE SEQUENCE [LARGE SCALE GENOMIC DNA]</scope>
    <source>
        <strain evidence="3 4">KCTC 42575</strain>
    </source>
</reference>
<gene>
    <name evidence="3" type="ORF">QM524_20070</name>
</gene>
<proteinExistence type="predicted"/>
<dbReference type="Proteomes" id="UP001236507">
    <property type="component" value="Unassembled WGS sequence"/>
</dbReference>